<proteinExistence type="predicted"/>
<protein>
    <submittedName>
        <fullName evidence="1">Uncharacterized protein</fullName>
    </submittedName>
</protein>
<dbReference type="AlphaFoldDB" id="A0A0A9EYC0"/>
<organism evidence="1">
    <name type="scientific">Arundo donax</name>
    <name type="common">Giant reed</name>
    <name type="synonym">Donax arundinaceus</name>
    <dbReference type="NCBI Taxonomy" id="35708"/>
    <lineage>
        <taxon>Eukaryota</taxon>
        <taxon>Viridiplantae</taxon>
        <taxon>Streptophyta</taxon>
        <taxon>Embryophyta</taxon>
        <taxon>Tracheophyta</taxon>
        <taxon>Spermatophyta</taxon>
        <taxon>Magnoliopsida</taxon>
        <taxon>Liliopsida</taxon>
        <taxon>Poales</taxon>
        <taxon>Poaceae</taxon>
        <taxon>PACMAD clade</taxon>
        <taxon>Arundinoideae</taxon>
        <taxon>Arundineae</taxon>
        <taxon>Arundo</taxon>
    </lineage>
</organism>
<reference evidence="1" key="2">
    <citation type="journal article" date="2015" name="Data Brief">
        <title>Shoot transcriptome of the giant reed, Arundo donax.</title>
        <authorList>
            <person name="Barrero R.A."/>
            <person name="Guerrero F.D."/>
            <person name="Moolhuijzen P."/>
            <person name="Goolsby J.A."/>
            <person name="Tidwell J."/>
            <person name="Bellgard S.E."/>
            <person name="Bellgard M.I."/>
        </authorList>
    </citation>
    <scope>NUCLEOTIDE SEQUENCE</scope>
    <source>
        <tissue evidence="1">Shoot tissue taken approximately 20 cm above the soil surface</tissue>
    </source>
</reference>
<accession>A0A0A9EYC0</accession>
<evidence type="ECO:0000313" key="1">
    <source>
        <dbReference type="EMBL" id="JAE01023.1"/>
    </source>
</evidence>
<dbReference type="EMBL" id="GBRH01196873">
    <property type="protein sequence ID" value="JAE01023.1"/>
    <property type="molecule type" value="Transcribed_RNA"/>
</dbReference>
<name>A0A0A9EYC0_ARUDO</name>
<reference evidence="1" key="1">
    <citation type="submission" date="2014-09" db="EMBL/GenBank/DDBJ databases">
        <authorList>
            <person name="Magalhaes I.L.F."/>
            <person name="Oliveira U."/>
            <person name="Santos F.R."/>
            <person name="Vidigal T.H.D.A."/>
            <person name="Brescovit A.D."/>
            <person name="Santos A.J."/>
        </authorList>
    </citation>
    <scope>NUCLEOTIDE SEQUENCE</scope>
    <source>
        <tissue evidence="1">Shoot tissue taken approximately 20 cm above the soil surface</tissue>
    </source>
</reference>
<sequence>MKRLSGHVAATHFSTKAKSGWQKTWYAPTRWTTMATLATSRSQKGS</sequence>